<dbReference type="EC" id="4.2.1.10" evidence="2"/>
<dbReference type="GO" id="GO:0003855">
    <property type="term" value="F:3-dehydroquinate dehydratase activity"/>
    <property type="evidence" value="ECO:0007669"/>
    <property type="project" value="UniProtKB-EC"/>
</dbReference>
<feature type="compositionally biased region" description="Basic and acidic residues" evidence="1">
    <location>
        <begin position="1"/>
        <end position="12"/>
    </location>
</feature>
<reference evidence="2" key="1">
    <citation type="submission" date="2020-02" db="EMBL/GenBank/DDBJ databases">
        <authorList>
            <person name="Meier V. D."/>
        </authorList>
    </citation>
    <scope>NUCLEOTIDE SEQUENCE</scope>
    <source>
        <strain evidence="2">AVDCRST_MAG59</strain>
    </source>
</reference>
<evidence type="ECO:0000313" key="2">
    <source>
        <dbReference type="EMBL" id="CAA9570630.1"/>
    </source>
</evidence>
<feature type="region of interest" description="Disordered" evidence="1">
    <location>
        <begin position="1"/>
        <end position="172"/>
    </location>
</feature>
<feature type="non-terminal residue" evidence="2">
    <location>
        <position position="172"/>
    </location>
</feature>
<proteinExistence type="predicted"/>
<keyword evidence="2" id="KW-0456">Lyase</keyword>
<sequence>AGPDDALRRCDEPGAPDRGARARAARTQPQPARQPRAGSLRPGHPGRDRRVARGARRRVGAGGAGSLPPVEPRGGADRRHPRARRRRPRHRHQPGRPHPLRHRPAGCPRRRRQPGGRGPPLERPRPRAVPPPVGDRAGRRRPDRRAGSCRLRAGAALPARERRVGSSGGYGM</sequence>
<dbReference type="AlphaFoldDB" id="A0A6J4V6A6"/>
<name>A0A6J4V6A6_9BACT</name>
<protein>
    <submittedName>
        <fullName evidence="2">3-dehydroquinate dehydratase II</fullName>
        <ecNumber evidence="2">4.2.1.10</ecNumber>
    </submittedName>
</protein>
<feature type="compositionally biased region" description="Low complexity" evidence="1">
    <location>
        <begin position="25"/>
        <end position="38"/>
    </location>
</feature>
<dbReference type="EMBL" id="CADCWF010000251">
    <property type="protein sequence ID" value="CAA9570630.1"/>
    <property type="molecule type" value="Genomic_DNA"/>
</dbReference>
<evidence type="ECO:0000256" key="1">
    <source>
        <dbReference type="SAM" id="MobiDB-lite"/>
    </source>
</evidence>
<gene>
    <name evidence="2" type="ORF">AVDCRST_MAG59-3507</name>
</gene>
<organism evidence="2">
    <name type="scientific">uncultured Thermomicrobiales bacterium</name>
    <dbReference type="NCBI Taxonomy" id="1645740"/>
    <lineage>
        <taxon>Bacteria</taxon>
        <taxon>Pseudomonadati</taxon>
        <taxon>Thermomicrobiota</taxon>
        <taxon>Thermomicrobia</taxon>
        <taxon>Thermomicrobiales</taxon>
        <taxon>environmental samples</taxon>
    </lineage>
</organism>
<accession>A0A6J4V6A6</accession>
<feature type="non-terminal residue" evidence="2">
    <location>
        <position position="1"/>
    </location>
</feature>
<feature type="compositionally biased region" description="Basic residues" evidence="1">
    <location>
        <begin position="79"/>
        <end position="114"/>
    </location>
</feature>